<dbReference type="PANTHER" id="PTHR32502:SF2">
    <property type="entry name" value="D-TAGATOSE-1,6-BISPHOSPHATE ALDOLASE SUBUNIT KBAZ"/>
    <property type="match status" value="1"/>
</dbReference>
<dbReference type="GO" id="GO:0005886">
    <property type="term" value="C:plasma membrane"/>
    <property type="evidence" value="ECO:0007669"/>
    <property type="project" value="TreeGrafter"/>
</dbReference>
<dbReference type="InterPro" id="IPR012062">
    <property type="entry name" value="GatZ/KbaZ-like"/>
</dbReference>
<evidence type="ECO:0000256" key="1">
    <source>
        <dbReference type="ARBA" id="ARBA00005007"/>
    </source>
</evidence>
<dbReference type="NCBIfam" id="TIGR02810">
    <property type="entry name" value="agaZ_gatZ"/>
    <property type="match status" value="1"/>
</dbReference>
<dbReference type="GO" id="GO:0005975">
    <property type="term" value="P:carbohydrate metabolic process"/>
    <property type="evidence" value="ECO:0007669"/>
    <property type="project" value="InterPro"/>
</dbReference>
<dbReference type="PANTHER" id="PTHR32502">
    <property type="entry name" value="N-ACETYLGALACTOSAMINE PERMEASE II COMPONENT-RELATED"/>
    <property type="match status" value="1"/>
</dbReference>
<dbReference type="Proteomes" id="UP000565576">
    <property type="component" value="Unassembled WGS sequence"/>
</dbReference>
<protein>
    <submittedName>
        <fullName evidence="2">D-tagatose-1,6-bisphosphate aldolase subunit GatZ/KbaZ</fullName>
    </submittedName>
</protein>
<proteinExistence type="predicted"/>
<dbReference type="SUPFAM" id="SSF51569">
    <property type="entry name" value="Aldolase"/>
    <property type="match status" value="1"/>
</dbReference>
<dbReference type="Gene3D" id="3.20.20.70">
    <property type="entry name" value="Aldolase class I"/>
    <property type="match status" value="1"/>
</dbReference>
<dbReference type="RefSeq" id="WP_184706142.1">
    <property type="nucleotide sequence ID" value="NZ_JACHBG010000007.1"/>
</dbReference>
<dbReference type="InterPro" id="IPR013785">
    <property type="entry name" value="Aldolase_TIM"/>
</dbReference>
<accession>A0A7X0IT16</accession>
<dbReference type="AlphaFoldDB" id="A0A7X0IT16"/>
<dbReference type="PIRSF" id="PIRSF009264">
    <property type="entry name" value="TagBP_ald_AgaZ"/>
    <property type="match status" value="1"/>
</dbReference>
<evidence type="ECO:0000313" key="3">
    <source>
        <dbReference type="Proteomes" id="UP000565576"/>
    </source>
</evidence>
<reference evidence="2 3" key="1">
    <citation type="submission" date="2020-08" db="EMBL/GenBank/DDBJ databases">
        <title>Genomic Encyclopedia of Type Strains, Phase IV (KMG-V): Genome sequencing to study the core and pangenomes of soil and plant-associated prokaryotes.</title>
        <authorList>
            <person name="Whitman W."/>
        </authorList>
    </citation>
    <scope>NUCLEOTIDE SEQUENCE [LARGE SCALE GENOMIC DNA]</scope>
    <source>
        <strain evidence="2 3">SEMIA 4060</strain>
    </source>
</reference>
<dbReference type="Pfam" id="PF08013">
    <property type="entry name" value="GatZ_KbaZ-like"/>
    <property type="match status" value="1"/>
</dbReference>
<comment type="pathway">
    <text evidence="1">Carbohydrate metabolism.</text>
</comment>
<sequence length="432" mass="46332">MNAAIENNREAALRKLLGDRVDSLPRGITSVCSAHPLVIEAALRRGVSEGAIVLIEATCNQVNQEGGYTGMTPRDFRQFVEDIASVVGFPGDRIILGGDHLGPNPWKKLPAEEAMAKAEAMIAAYVEAGFEKIHLDASMGCAGEPVALADEVTAARAARLATVAEGTARRSGRRPPVYIIGTEVPPPGGATHALDELDVTTPKAAINTLAVHREAFAKAGTEAALERVVGIVVQPGVEFSNADVAIYQPDRARSLIGALREMPGLLFEAHSTDYQPAEALSALVDGGFAILKVGPGLTFALREALYGLDAIVSKLDGDAVPNSLYATMEAVMMQNPANWDSHYHGSAEERRLQRHFSYSDRIRYYWPHERAMAAVDSLLNRFVDDIPETFISQYLGRLYPAVVAGKISSRARDLCIASIDSALAPYSAATIV</sequence>
<comment type="caution">
    <text evidence="2">The sequence shown here is derived from an EMBL/GenBank/DDBJ whole genome shotgun (WGS) entry which is preliminary data.</text>
</comment>
<dbReference type="InterPro" id="IPR050303">
    <property type="entry name" value="GatZ_KbaZ_carbometab"/>
</dbReference>
<gene>
    <name evidence="2" type="ORF">GGD46_003609</name>
</gene>
<organism evidence="2 3">
    <name type="scientific">Rhizobium lusitanum</name>
    <dbReference type="NCBI Taxonomy" id="293958"/>
    <lineage>
        <taxon>Bacteria</taxon>
        <taxon>Pseudomonadati</taxon>
        <taxon>Pseudomonadota</taxon>
        <taxon>Alphaproteobacteria</taxon>
        <taxon>Hyphomicrobiales</taxon>
        <taxon>Rhizobiaceae</taxon>
        <taxon>Rhizobium/Agrobacterium group</taxon>
        <taxon>Rhizobium</taxon>
    </lineage>
</organism>
<evidence type="ECO:0000313" key="2">
    <source>
        <dbReference type="EMBL" id="MBB6486314.1"/>
    </source>
</evidence>
<dbReference type="GO" id="GO:0009401">
    <property type="term" value="P:phosphoenolpyruvate-dependent sugar phosphotransferase system"/>
    <property type="evidence" value="ECO:0007669"/>
    <property type="project" value="TreeGrafter"/>
</dbReference>
<name>A0A7X0IT16_9HYPH</name>
<dbReference type="Gene3D" id="1.10.400.20">
    <property type="entry name" value="putative tagatose 6-phosphate kinase domain like"/>
    <property type="match status" value="1"/>
</dbReference>
<dbReference type="EMBL" id="JACHBG010000007">
    <property type="protein sequence ID" value="MBB6486314.1"/>
    <property type="molecule type" value="Genomic_DNA"/>
</dbReference>